<dbReference type="PANTHER" id="PTHR46124">
    <property type="entry name" value="D-AMINOACYL-TRNA DEACYLASE"/>
    <property type="match status" value="1"/>
</dbReference>
<dbReference type="InterPro" id="IPR018228">
    <property type="entry name" value="DNase_TatD-rel_CS"/>
</dbReference>
<dbReference type="PANTHER" id="PTHR46124:SF2">
    <property type="entry name" value="D-AMINOACYL-TRNA DEACYLASE"/>
    <property type="match status" value="1"/>
</dbReference>
<evidence type="ECO:0000256" key="2">
    <source>
        <dbReference type="ARBA" id="ARBA00022723"/>
    </source>
</evidence>
<dbReference type="NCBIfam" id="TIGR00010">
    <property type="entry name" value="YchF/TatD family DNA exonuclease"/>
    <property type="match status" value="1"/>
</dbReference>
<evidence type="ECO:0000313" key="4">
    <source>
        <dbReference type="EMBL" id="NKI17328.1"/>
    </source>
</evidence>
<keyword evidence="5" id="KW-1185">Reference proteome</keyword>
<evidence type="ECO:0000256" key="3">
    <source>
        <dbReference type="ARBA" id="ARBA00022801"/>
    </source>
</evidence>
<dbReference type="Proteomes" id="UP000765845">
    <property type="component" value="Unassembled WGS sequence"/>
</dbReference>
<protein>
    <submittedName>
        <fullName evidence="4">TatD family hydrolase</fullName>
    </submittedName>
</protein>
<sequence>MLVDSHCHLDRIDLSPYNGDLGAAIAAAEERGVSRMLCIGIDLNNAGRVVEIAQQFDNIYASVGIHPLDISDEVCGVSTLLELAAQNKVVAIGETGLDYYYSSDNKSAQQESFAHHLQASAQCGKPVIVHTREAREDTLALIREHGDPATAGVLHCFTESWEMASAAMEMGYYVSFSGIITFKNAQELRDVVKKMPMDRLLVETDSPYLAPVPFRGKKNEPKYVCEVAACVAEIKGLTLEEVAERTTANFNQLFAL</sequence>
<dbReference type="PROSITE" id="PS01137">
    <property type="entry name" value="TATD_1"/>
    <property type="match status" value="1"/>
</dbReference>
<comment type="caution">
    <text evidence="4">The sequence shown here is derived from an EMBL/GenBank/DDBJ whole genome shotgun (WGS) entry which is preliminary data.</text>
</comment>
<dbReference type="InterPro" id="IPR001130">
    <property type="entry name" value="TatD-like"/>
</dbReference>
<dbReference type="Pfam" id="PF01026">
    <property type="entry name" value="TatD_DNase"/>
    <property type="match status" value="1"/>
</dbReference>
<keyword evidence="3 4" id="KW-0378">Hydrolase</keyword>
<dbReference type="GO" id="GO:0016787">
    <property type="term" value="F:hydrolase activity"/>
    <property type="evidence" value="ECO:0007669"/>
    <property type="project" value="UniProtKB-KW"/>
</dbReference>
<reference evidence="4 5" key="1">
    <citation type="submission" date="2020-04" db="EMBL/GenBank/DDBJ databases">
        <authorList>
            <person name="Yoon J."/>
        </authorList>
    </citation>
    <scope>NUCLEOTIDE SEQUENCE [LARGE SCALE GENOMIC DNA]</scope>
    <source>
        <strain evidence="4 5">KMU-166</strain>
    </source>
</reference>
<dbReference type="PIRSF" id="PIRSF005902">
    <property type="entry name" value="DNase_TatD"/>
    <property type="match status" value="1"/>
</dbReference>
<dbReference type="PROSITE" id="PS01091">
    <property type="entry name" value="TATD_3"/>
    <property type="match status" value="1"/>
</dbReference>
<dbReference type="InterPro" id="IPR015991">
    <property type="entry name" value="TatD/YcfH-like"/>
</dbReference>
<evidence type="ECO:0000313" key="5">
    <source>
        <dbReference type="Proteomes" id="UP000765845"/>
    </source>
</evidence>
<keyword evidence="2" id="KW-0479">Metal-binding</keyword>
<dbReference type="EMBL" id="JAAWWK010000002">
    <property type="protein sequence ID" value="NKI17328.1"/>
    <property type="molecule type" value="Genomic_DNA"/>
</dbReference>
<gene>
    <name evidence="4" type="ORF">HCU74_07855</name>
</gene>
<dbReference type="InterPro" id="IPR032466">
    <property type="entry name" value="Metal_Hydrolase"/>
</dbReference>
<dbReference type="Gene3D" id="3.20.20.140">
    <property type="entry name" value="Metal-dependent hydrolases"/>
    <property type="match status" value="1"/>
</dbReference>
<dbReference type="RefSeq" id="WP_168449835.1">
    <property type="nucleotide sequence ID" value="NZ_JAAWWK010000002.1"/>
</dbReference>
<dbReference type="PROSITE" id="PS01090">
    <property type="entry name" value="TATD_2"/>
    <property type="match status" value="1"/>
</dbReference>
<comment type="similarity">
    <text evidence="1">Belongs to the metallo-dependent hydrolases superfamily. TatD-type hydrolase family.</text>
</comment>
<evidence type="ECO:0000256" key="1">
    <source>
        <dbReference type="ARBA" id="ARBA00009275"/>
    </source>
</evidence>
<accession>A0ABX1GFX0</accession>
<dbReference type="SUPFAM" id="SSF51556">
    <property type="entry name" value="Metallo-dependent hydrolases"/>
    <property type="match status" value="1"/>
</dbReference>
<organism evidence="4 5">
    <name type="scientific">Spongiibacter thalassae</name>
    <dbReference type="NCBI Taxonomy" id="2721624"/>
    <lineage>
        <taxon>Bacteria</taxon>
        <taxon>Pseudomonadati</taxon>
        <taxon>Pseudomonadota</taxon>
        <taxon>Gammaproteobacteria</taxon>
        <taxon>Cellvibrionales</taxon>
        <taxon>Spongiibacteraceae</taxon>
        <taxon>Spongiibacter</taxon>
    </lineage>
</organism>
<dbReference type="CDD" id="cd01310">
    <property type="entry name" value="TatD_DNAse"/>
    <property type="match status" value="1"/>
</dbReference>
<name>A0ABX1GFX0_9GAMM</name>
<proteinExistence type="inferred from homology"/>